<dbReference type="SUPFAM" id="SSF51735">
    <property type="entry name" value="NAD(P)-binding Rossmann-fold domains"/>
    <property type="match status" value="1"/>
</dbReference>
<keyword evidence="6" id="KW-0442">Lipid degradation</keyword>
<comment type="similarity">
    <text evidence="13">Belongs to the enoyl-CoA hydratase/isomerase family.</text>
</comment>
<dbReference type="SUPFAM" id="SSF48179">
    <property type="entry name" value="6-phosphogluconate dehydrogenase C-terminal domain-like"/>
    <property type="match status" value="2"/>
</dbReference>
<dbReference type="GO" id="GO:0016509">
    <property type="term" value="F:long-chain (3S)-3-hydroxyacyl-CoA dehydrogenase (NAD+) activity"/>
    <property type="evidence" value="ECO:0007669"/>
    <property type="project" value="TreeGrafter"/>
</dbReference>
<dbReference type="Gene3D" id="3.40.50.720">
    <property type="entry name" value="NAD(P)-binding Rossmann-like Domain"/>
    <property type="match status" value="1"/>
</dbReference>
<dbReference type="GO" id="GO:0070403">
    <property type="term" value="F:NAD+ binding"/>
    <property type="evidence" value="ECO:0007669"/>
    <property type="project" value="InterPro"/>
</dbReference>
<dbReference type="AlphaFoldDB" id="A0A370FEF1"/>
<keyword evidence="17" id="KW-1185">Reference proteome</keyword>
<evidence type="ECO:0000256" key="4">
    <source>
        <dbReference type="ARBA" id="ARBA00012076"/>
    </source>
</evidence>
<keyword evidence="5" id="KW-0276">Fatty acid metabolism</keyword>
<dbReference type="Pfam" id="PF02737">
    <property type="entry name" value="3HCDH_N"/>
    <property type="match status" value="1"/>
</dbReference>
<comment type="similarity">
    <text evidence="3">In the N-terminal section; belongs to the enoyl-CoA hydratase/isomerase family.</text>
</comment>
<dbReference type="InterPro" id="IPR018376">
    <property type="entry name" value="Enoyl-CoA_hyd/isom_CS"/>
</dbReference>
<evidence type="ECO:0000256" key="13">
    <source>
        <dbReference type="RuleBase" id="RU003707"/>
    </source>
</evidence>
<evidence type="ECO:0000256" key="5">
    <source>
        <dbReference type="ARBA" id="ARBA00022832"/>
    </source>
</evidence>
<dbReference type="RefSeq" id="WP_170159389.1">
    <property type="nucleotide sequence ID" value="NZ_QQAV01000005.1"/>
</dbReference>
<comment type="similarity">
    <text evidence="2">In the central section; belongs to the 3-hydroxyacyl-CoA dehydrogenase family.</text>
</comment>
<dbReference type="CDD" id="cd06558">
    <property type="entry name" value="crotonase-like"/>
    <property type="match status" value="1"/>
</dbReference>
<keyword evidence="11" id="KW-0511">Multifunctional enzyme</keyword>
<keyword evidence="8" id="KW-0520">NAD</keyword>
<comment type="catalytic activity">
    <reaction evidence="12">
        <text>a (3S)-3-hydroxyacyl-CoA + NAD(+) = a 3-oxoacyl-CoA + NADH + H(+)</text>
        <dbReference type="Rhea" id="RHEA:22432"/>
        <dbReference type="ChEBI" id="CHEBI:15378"/>
        <dbReference type="ChEBI" id="CHEBI:57318"/>
        <dbReference type="ChEBI" id="CHEBI:57540"/>
        <dbReference type="ChEBI" id="CHEBI:57945"/>
        <dbReference type="ChEBI" id="CHEBI:90726"/>
        <dbReference type="EC" id="1.1.1.35"/>
    </reaction>
</comment>
<dbReference type="Gene3D" id="3.90.226.10">
    <property type="entry name" value="2-enoyl-CoA Hydratase, Chain A, domain 1"/>
    <property type="match status" value="1"/>
</dbReference>
<dbReference type="Gene3D" id="1.10.1040.50">
    <property type="match status" value="1"/>
</dbReference>
<dbReference type="InterPro" id="IPR029045">
    <property type="entry name" value="ClpP/crotonase-like_dom_sf"/>
</dbReference>
<dbReference type="InterPro" id="IPR006176">
    <property type="entry name" value="3-OHacyl-CoA_DH_NAD-bd"/>
</dbReference>
<evidence type="ECO:0000259" key="14">
    <source>
        <dbReference type="Pfam" id="PF00725"/>
    </source>
</evidence>
<dbReference type="InterPro" id="IPR008927">
    <property type="entry name" value="6-PGluconate_DH-like_C_sf"/>
</dbReference>
<evidence type="ECO:0000256" key="2">
    <source>
        <dbReference type="ARBA" id="ARBA00007005"/>
    </source>
</evidence>
<organism evidence="16 17">
    <name type="scientific">Pseudacidovorax intermedius</name>
    <dbReference type="NCBI Taxonomy" id="433924"/>
    <lineage>
        <taxon>Bacteria</taxon>
        <taxon>Pseudomonadati</taxon>
        <taxon>Pseudomonadota</taxon>
        <taxon>Betaproteobacteria</taxon>
        <taxon>Burkholderiales</taxon>
        <taxon>Comamonadaceae</taxon>
        <taxon>Pseudacidovorax</taxon>
    </lineage>
</organism>
<dbReference type="UniPathway" id="UPA00659"/>
<dbReference type="GO" id="GO:0006635">
    <property type="term" value="P:fatty acid beta-oxidation"/>
    <property type="evidence" value="ECO:0007669"/>
    <property type="project" value="UniProtKB-UniPathway"/>
</dbReference>
<evidence type="ECO:0000256" key="3">
    <source>
        <dbReference type="ARBA" id="ARBA00008750"/>
    </source>
</evidence>
<dbReference type="PROSITE" id="PS00166">
    <property type="entry name" value="ENOYL_COA_HYDRATASE"/>
    <property type="match status" value="1"/>
</dbReference>
<evidence type="ECO:0000256" key="12">
    <source>
        <dbReference type="ARBA" id="ARBA00049556"/>
    </source>
</evidence>
<dbReference type="PANTHER" id="PTHR43612:SF3">
    <property type="entry name" value="TRIFUNCTIONAL ENZYME SUBUNIT ALPHA, MITOCHONDRIAL"/>
    <property type="match status" value="1"/>
</dbReference>
<dbReference type="EMBL" id="QQAV01000005">
    <property type="protein sequence ID" value="RDI24416.1"/>
    <property type="molecule type" value="Genomic_DNA"/>
</dbReference>
<reference evidence="16 17" key="1">
    <citation type="submission" date="2018-07" db="EMBL/GenBank/DDBJ databases">
        <title>Genomic Encyclopedia of Type Strains, Phase IV (KMG-IV): sequencing the most valuable type-strain genomes for metagenomic binning, comparative biology and taxonomic classification.</title>
        <authorList>
            <person name="Goeker M."/>
        </authorList>
    </citation>
    <scope>NUCLEOTIDE SEQUENCE [LARGE SCALE GENOMIC DNA]</scope>
    <source>
        <strain evidence="16 17">DSM 21352</strain>
    </source>
</reference>
<dbReference type="SUPFAM" id="SSF52096">
    <property type="entry name" value="ClpP/crotonase"/>
    <property type="match status" value="1"/>
</dbReference>
<evidence type="ECO:0000256" key="10">
    <source>
        <dbReference type="ARBA" id="ARBA00023239"/>
    </source>
</evidence>
<keyword evidence="7" id="KW-0560">Oxidoreductase</keyword>
<comment type="pathway">
    <text evidence="1">Lipid metabolism; fatty acid beta-oxidation.</text>
</comment>
<evidence type="ECO:0000256" key="8">
    <source>
        <dbReference type="ARBA" id="ARBA00023027"/>
    </source>
</evidence>
<evidence type="ECO:0000313" key="16">
    <source>
        <dbReference type="EMBL" id="RDI24416.1"/>
    </source>
</evidence>
<evidence type="ECO:0000256" key="11">
    <source>
        <dbReference type="ARBA" id="ARBA00023268"/>
    </source>
</evidence>
<dbReference type="Proteomes" id="UP000255265">
    <property type="component" value="Unassembled WGS sequence"/>
</dbReference>
<name>A0A370FEF1_9BURK</name>
<dbReference type="PANTHER" id="PTHR43612">
    <property type="entry name" value="TRIFUNCTIONAL ENZYME SUBUNIT ALPHA"/>
    <property type="match status" value="1"/>
</dbReference>
<dbReference type="EC" id="4.2.1.17" evidence="4"/>
<keyword evidence="10" id="KW-0456">Lyase</keyword>
<dbReference type="GO" id="GO:0004300">
    <property type="term" value="F:enoyl-CoA hydratase activity"/>
    <property type="evidence" value="ECO:0007669"/>
    <property type="project" value="UniProtKB-EC"/>
</dbReference>
<dbReference type="InterPro" id="IPR006108">
    <property type="entry name" value="3HC_DH_C"/>
</dbReference>
<proteinExistence type="inferred from homology"/>
<dbReference type="Pfam" id="PF00725">
    <property type="entry name" value="3HCDH"/>
    <property type="match status" value="1"/>
</dbReference>
<evidence type="ECO:0000256" key="9">
    <source>
        <dbReference type="ARBA" id="ARBA00023098"/>
    </source>
</evidence>
<evidence type="ECO:0000313" key="17">
    <source>
        <dbReference type="Proteomes" id="UP000255265"/>
    </source>
</evidence>
<dbReference type="Pfam" id="PF00378">
    <property type="entry name" value="ECH_1"/>
    <property type="match status" value="1"/>
</dbReference>
<feature type="domain" description="3-hydroxyacyl-CoA dehydrogenase C-terminal" evidence="14">
    <location>
        <begin position="504"/>
        <end position="604"/>
    </location>
</feature>
<keyword evidence="9" id="KW-0443">Lipid metabolism</keyword>
<protein>
    <recommendedName>
        <fullName evidence="4">enoyl-CoA hydratase</fullName>
        <ecNumber evidence="4">4.2.1.17</ecNumber>
    </recommendedName>
</protein>
<sequence>MSQDYIQEAIRWDKDASGIVTLTFDMAGQSANTMNTVFRSAYAAAVDRIAAELDSITGVILSSAKKTFFAGGDLNSLLAVGPDEKAALYERSQAMKAVLRRLETLGRPVVAAINGTALGGGFELCLACHARFALDDARLALGLPESGLGLLPGGGGVVRLVRMLGLEAAMPLLIDGSTFDPARAQALKLVDGVAADADGLMALARQWIAANPAPVQPWDGKGWRLPGATATAPASLTYLRTAPVLLMKKTRGRYPAPMAIMSAAVEGAVVDFDTATRIESRHFVGLATGAVAKNLITTFFFQMNEVKSGKGRPAGVPASTFGRVGILGAGLMGSGIAQVCAARGIAAVLKDATAEQARKGLERVAANLDKRVAKGTLAAAKRDAQLARITPTGDAADLAGCELIVEAVFENRPLKAQVTREAEPLLAPGGIFASNTSTLPISGLAEASERPENFVGLHFFSPVDRMPLVEVIKGRKTSAETLARALDFVQQIGKTPIVVNDARGFFTSRVFGMFTKEGAAMLAEGVPAEVIENAALAVGMPVGPLAVMDETSMALAMSMRRQTAADLAAEGQPLPQHPAWAVIERMVDGLKRPGRAGGGGFYDYPADGPKRLWPGLAAEYGKPGVDVPMEDLQDRLLYAQAVESIRAMQEGVVETARDANIGSILGIGFPRWTGGTMQFVNMVGARAFAQRAMELAQKYGERFEPPRLLLDKAERNERFV</sequence>
<gene>
    <name evidence="16" type="ORF">DFR41_105331</name>
</gene>
<dbReference type="FunFam" id="3.40.50.720:FF:000009">
    <property type="entry name" value="Fatty oxidation complex, alpha subunit"/>
    <property type="match status" value="1"/>
</dbReference>
<feature type="domain" description="3-hydroxyacyl-CoA dehydrogenase NAD binding" evidence="15">
    <location>
        <begin position="324"/>
        <end position="501"/>
    </location>
</feature>
<comment type="caution">
    <text evidence="16">The sequence shown here is derived from an EMBL/GenBank/DDBJ whole genome shotgun (WGS) entry which is preliminary data.</text>
</comment>
<dbReference type="InterPro" id="IPR050136">
    <property type="entry name" value="FA_oxidation_alpha_subunit"/>
</dbReference>
<accession>A0A370FEF1</accession>
<evidence type="ECO:0000256" key="6">
    <source>
        <dbReference type="ARBA" id="ARBA00022963"/>
    </source>
</evidence>
<dbReference type="InterPro" id="IPR036291">
    <property type="entry name" value="NAD(P)-bd_dom_sf"/>
</dbReference>
<evidence type="ECO:0000259" key="15">
    <source>
        <dbReference type="Pfam" id="PF02737"/>
    </source>
</evidence>
<evidence type="ECO:0000256" key="7">
    <source>
        <dbReference type="ARBA" id="ARBA00023002"/>
    </source>
</evidence>
<dbReference type="InterPro" id="IPR001753">
    <property type="entry name" value="Enoyl-CoA_hydra/iso"/>
</dbReference>
<evidence type="ECO:0000256" key="1">
    <source>
        <dbReference type="ARBA" id="ARBA00005005"/>
    </source>
</evidence>